<feature type="binding site" evidence="1">
    <location>
        <position position="199"/>
    </location>
    <ligand>
        <name>Mg(2+)</name>
        <dbReference type="ChEBI" id="CHEBI:18420"/>
        <label>1</label>
    </ligand>
</feature>
<comment type="cofactor">
    <cofactor evidence="1">
        <name>Mg(2+)</name>
        <dbReference type="ChEBI" id="CHEBI:18420"/>
    </cofactor>
    <text evidence="1">Binds 2 magnesium ions per subunit.</text>
</comment>
<dbReference type="OrthoDB" id="9761704at2"/>
<name>A0A0S7BXQ6_9CHLR</name>
<organism evidence="2">
    <name type="scientific">Flexilinea flocculi</name>
    <dbReference type="NCBI Taxonomy" id="1678840"/>
    <lineage>
        <taxon>Bacteria</taxon>
        <taxon>Bacillati</taxon>
        <taxon>Chloroflexota</taxon>
        <taxon>Anaerolineae</taxon>
        <taxon>Anaerolineales</taxon>
        <taxon>Anaerolineaceae</taxon>
        <taxon>Flexilinea</taxon>
    </lineage>
</organism>
<dbReference type="Proteomes" id="UP000053370">
    <property type="component" value="Unassembled WGS sequence"/>
</dbReference>
<dbReference type="EMBL" id="DF968181">
    <property type="protein sequence ID" value="GAP41416.1"/>
    <property type="molecule type" value="Genomic_DNA"/>
</dbReference>
<dbReference type="SUPFAM" id="SSF101478">
    <property type="entry name" value="ADP-ribosylglycohydrolase"/>
    <property type="match status" value="1"/>
</dbReference>
<dbReference type="Pfam" id="PF03747">
    <property type="entry name" value="ADP_ribosyl_GH"/>
    <property type="match status" value="1"/>
</dbReference>
<dbReference type="GO" id="GO:0016787">
    <property type="term" value="F:hydrolase activity"/>
    <property type="evidence" value="ECO:0007669"/>
    <property type="project" value="UniProtKB-KW"/>
</dbReference>
<dbReference type="RefSeq" id="WP_062282570.1">
    <property type="nucleotide sequence ID" value="NZ_DF968181.1"/>
</dbReference>
<dbReference type="AlphaFoldDB" id="A0A0S7BXQ6"/>
<feature type="binding site" evidence="1">
    <location>
        <position position="404"/>
    </location>
    <ligand>
        <name>Mg(2+)</name>
        <dbReference type="ChEBI" id="CHEBI:18420"/>
        <label>1</label>
    </ligand>
</feature>
<evidence type="ECO:0000313" key="2">
    <source>
        <dbReference type="EMBL" id="GAP41416.1"/>
    </source>
</evidence>
<proteinExistence type="predicted"/>
<dbReference type="GO" id="GO:0046872">
    <property type="term" value="F:metal ion binding"/>
    <property type="evidence" value="ECO:0007669"/>
    <property type="project" value="UniProtKB-KW"/>
</dbReference>
<feature type="binding site" evidence="1">
    <location>
        <position position="406"/>
    </location>
    <ligand>
        <name>Mg(2+)</name>
        <dbReference type="ChEBI" id="CHEBI:18420"/>
        <label>1</label>
    </ligand>
</feature>
<gene>
    <name evidence="2" type="ORF">ATC1_131405</name>
</gene>
<dbReference type="InterPro" id="IPR036705">
    <property type="entry name" value="Ribosyl_crysJ1_sf"/>
</dbReference>
<evidence type="ECO:0000256" key="1">
    <source>
        <dbReference type="PIRSR" id="PIRSR605502-1"/>
    </source>
</evidence>
<dbReference type="Gene3D" id="1.10.4080.10">
    <property type="entry name" value="ADP-ribosylation/Crystallin J1"/>
    <property type="match status" value="1"/>
</dbReference>
<sequence>MMKKAWQLERELRDSAIPIDRRKHASHWYESDFSAPSGDDLIRLFWNSSVPGSLAPEIPYQEMVQAWSNQGYDVSEAEKLIPIGIALRASDQMEALRVLTVKLLNHLRTASKIPNHPYNGYAQYSSWDEIVHALPSASQSFPPVLWLDSFNEKIYWGWLGQLAGGSFGTAIEGYTGTQIAKVYGEVRSYITPPETKNDDVLYELVFLDVFERMGSNITSEEIGVEWIRQIPFGWSAEWVALRNLSMGIFPPESGKFLNFYSDWIGAQMRGMICGMLAPANPLEAIRLSYIDGVVSHASNGVCGEMFAGALTALAFTACDSRKLIQDALNFIPSGSEYAEKAAFVIKTLSENKNPDKAWSLLEKHFERYNWIHSYPNMAADLFSLWYCNDDFTEAMALLAKAGNDVDCNAGLVGNILGVMKGVPPVWADPIGDLLETYIKGKERLSIKELAARTARLAKSYQIIQQ</sequence>
<dbReference type="InterPro" id="IPR005502">
    <property type="entry name" value="Ribosyl_crysJ1"/>
</dbReference>
<feature type="binding site" evidence="1">
    <location>
        <position position="198"/>
    </location>
    <ligand>
        <name>Mg(2+)</name>
        <dbReference type="ChEBI" id="CHEBI:18420"/>
        <label>1</label>
    </ligand>
</feature>
<reference evidence="2" key="1">
    <citation type="journal article" date="2015" name="Genome Announc.">
        <title>Draft Genome Sequence of Anaerolineae Strain TC1, a Novel Isolate from a Methanogenic Wastewater Treatment System.</title>
        <authorList>
            <person name="Matsuura N."/>
            <person name="Tourlousse D.M."/>
            <person name="Sun L."/>
            <person name="Toyonaga M."/>
            <person name="Kuroda K."/>
            <person name="Ohashi A."/>
            <person name="Cruz R."/>
            <person name="Yamaguchi T."/>
            <person name="Sekiguchi Y."/>
        </authorList>
    </citation>
    <scope>NUCLEOTIDE SEQUENCE [LARGE SCALE GENOMIC DNA]</scope>
    <source>
        <strain evidence="2">TC1</strain>
    </source>
</reference>
<keyword evidence="2" id="KW-0378">Hydrolase</keyword>
<accession>A0A0S7BXQ6</accession>
<dbReference type="STRING" id="1678840.ATC1_131405"/>
<keyword evidence="3" id="KW-1185">Reference proteome</keyword>
<protein>
    <submittedName>
        <fullName evidence="2">ADP-ribosylglycohydrolase</fullName>
    </submittedName>
</protein>
<keyword evidence="1" id="KW-0479">Metal-binding</keyword>
<evidence type="ECO:0000313" key="3">
    <source>
        <dbReference type="Proteomes" id="UP000053370"/>
    </source>
</evidence>
<keyword evidence="1" id="KW-0460">Magnesium</keyword>